<dbReference type="PANTHER" id="PTHR46481">
    <property type="entry name" value="ZINC FINGER BED DOMAIN-CONTAINING PROTEIN 4"/>
    <property type="match status" value="1"/>
</dbReference>
<dbReference type="InterPro" id="IPR012337">
    <property type="entry name" value="RNaseH-like_sf"/>
</dbReference>
<evidence type="ECO:0000256" key="2">
    <source>
        <dbReference type="ARBA" id="ARBA00022723"/>
    </source>
</evidence>
<evidence type="ECO:0000313" key="12">
    <source>
        <dbReference type="Proteomes" id="UP000615446"/>
    </source>
</evidence>
<dbReference type="GO" id="GO:0008270">
    <property type="term" value="F:zinc ion binding"/>
    <property type="evidence" value="ECO:0007669"/>
    <property type="project" value="UniProtKB-KW"/>
</dbReference>
<keyword evidence="4" id="KW-0862">Zinc</keyword>
<dbReference type="Pfam" id="PF02892">
    <property type="entry name" value="zf-BED"/>
    <property type="match status" value="1"/>
</dbReference>
<dbReference type="InterPro" id="IPR003656">
    <property type="entry name" value="Znf_BED"/>
</dbReference>
<keyword evidence="6" id="KW-0238">DNA-binding</keyword>
<keyword evidence="7" id="KW-0804">Transcription</keyword>
<dbReference type="Proteomes" id="UP000615446">
    <property type="component" value="Unassembled WGS sequence"/>
</dbReference>
<dbReference type="GO" id="GO:0009791">
    <property type="term" value="P:post-embryonic development"/>
    <property type="evidence" value="ECO:0007669"/>
    <property type="project" value="UniProtKB-ARBA"/>
</dbReference>
<evidence type="ECO:0000256" key="5">
    <source>
        <dbReference type="ARBA" id="ARBA00023015"/>
    </source>
</evidence>
<keyword evidence="8" id="KW-0539">Nucleus</keyword>
<dbReference type="InterPro" id="IPR036236">
    <property type="entry name" value="Znf_C2H2_sf"/>
</dbReference>
<evidence type="ECO:0000259" key="9">
    <source>
        <dbReference type="Pfam" id="PF02892"/>
    </source>
</evidence>
<keyword evidence="5" id="KW-0805">Transcription regulation</keyword>
<dbReference type="SUPFAM" id="SSF57667">
    <property type="entry name" value="beta-beta-alpha zinc fingers"/>
    <property type="match status" value="1"/>
</dbReference>
<dbReference type="OrthoDB" id="2446412at2759"/>
<name>A0A8H3KWH3_9GLOM</name>
<gene>
    <name evidence="11" type="ORF">RCL2_000174400</name>
</gene>
<keyword evidence="2" id="KW-0479">Metal-binding</keyword>
<sequence>MSIQNKKATRQTETATNRMDSTIINEQEFYIEDRYRRYFIDDIDDIDDNEVESSKNSKTKINLTSKKRKRVAKEPTSFVWKYFKKEENSSSATCHVIKEDGIACGHYYNDGSTTSNLIHHLATKHKIYKPGSAEEASHLKEVRSQPDIRIAIKKRKPKSEAEYKQIRQNVTKFIIDDNQPFYVLQSKSFRKLILSLDEHFEIPCDKSVKVMIGEAFKWSQDQLLELLKVDCIAASITTDFWTTLQRVKYPHTGEVIKELFDKIFSDWKVTSKLLTMTTDNGSNIKKAGRLMERSISRLPCTAHTLQLTVGKGLNLVKALVLRAKRLIDFFNISPKQRERLQTAQEFLGYTSIKHVVGDVSTRWNSTFYAWERLIELKRAIKFLPGQLKSDLNKDAQKDGEKLEKIMLSDDEWKLIEDLLNLLSIFEDVTRLLSGAKYCTISLMYPAIAALISSVKPGTQPSSNFELDFQDNLTENLSDHFDEEITILDSAEVTIADDENEVEIEVVDLTLGTGRGRKKINISEPMQTKDVLLNIQKILYISMFNYWKDIHKVGMLACLLDPRFKKLRFVKQRARYEVIENLRDLYENVQSDYDIPHDTNHMTPIAEHTNSNEQHKVRKSILDMIYACPNEPADSKEEIDRYLEINEEGKETDPLEWWKLHEKKFPILASIARKYLGICAISVPSERLFSDVSNNITNKRINIDPNLVEQMLFLKRNINVLGSIFPPPEF</sequence>
<evidence type="ECO:0000313" key="11">
    <source>
        <dbReference type="EMBL" id="GES74251.1"/>
    </source>
</evidence>
<proteinExistence type="predicted"/>
<dbReference type="AlphaFoldDB" id="A0A8H3KWH3"/>
<feature type="domain" description="BED-type" evidence="9">
    <location>
        <begin position="79"/>
        <end position="126"/>
    </location>
</feature>
<dbReference type="SMART" id="SM00614">
    <property type="entry name" value="ZnF_BED"/>
    <property type="match status" value="1"/>
</dbReference>
<dbReference type="GO" id="GO:0005634">
    <property type="term" value="C:nucleus"/>
    <property type="evidence" value="ECO:0007669"/>
    <property type="project" value="UniProtKB-SubCell"/>
</dbReference>
<evidence type="ECO:0000256" key="4">
    <source>
        <dbReference type="ARBA" id="ARBA00022833"/>
    </source>
</evidence>
<comment type="subcellular location">
    <subcellularLocation>
        <location evidence="1">Nucleus</location>
    </subcellularLocation>
</comment>
<keyword evidence="3" id="KW-0863">Zinc-finger</keyword>
<evidence type="ECO:0000256" key="1">
    <source>
        <dbReference type="ARBA" id="ARBA00004123"/>
    </source>
</evidence>
<dbReference type="PANTHER" id="PTHR46481:SF10">
    <property type="entry name" value="ZINC FINGER BED DOMAIN-CONTAINING PROTEIN 39"/>
    <property type="match status" value="1"/>
</dbReference>
<evidence type="ECO:0000256" key="8">
    <source>
        <dbReference type="ARBA" id="ARBA00023242"/>
    </source>
</evidence>
<dbReference type="GO" id="GO:0046983">
    <property type="term" value="F:protein dimerization activity"/>
    <property type="evidence" value="ECO:0007669"/>
    <property type="project" value="InterPro"/>
</dbReference>
<protein>
    <submittedName>
        <fullName evidence="11">Zinc finger BED domain-containing protein 1-like</fullName>
    </submittedName>
</protein>
<feature type="domain" description="HAT C-terminal dimerisation" evidence="10">
    <location>
        <begin position="640"/>
        <end position="717"/>
    </location>
</feature>
<dbReference type="GO" id="GO:0003677">
    <property type="term" value="F:DNA binding"/>
    <property type="evidence" value="ECO:0007669"/>
    <property type="project" value="UniProtKB-KW"/>
</dbReference>
<dbReference type="Pfam" id="PF05699">
    <property type="entry name" value="Dimer_Tnp_hAT"/>
    <property type="match status" value="1"/>
</dbReference>
<evidence type="ECO:0000256" key="3">
    <source>
        <dbReference type="ARBA" id="ARBA00022771"/>
    </source>
</evidence>
<dbReference type="InterPro" id="IPR052035">
    <property type="entry name" value="ZnF_BED_domain_contain"/>
</dbReference>
<organism evidence="11 12">
    <name type="scientific">Rhizophagus clarus</name>
    <dbReference type="NCBI Taxonomy" id="94130"/>
    <lineage>
        <taxon>Eukaryota</taxon>
        <taxon>Fungi</taxon>
        <taxon>Fungi incertae sedis</taxon>
        <taxon>Mucoromycota</taxon>
        <taxon>Glomeromycotina</taxon>
        <taxon>Glomeromycetes</taxon>
        <taxon>Glomerales</taxon>
        <taxon>Glomeraceae</taxon>
        <taxon>Rhizophagus</taxon>
    </lineage>
</organism>
<evidence type="ECO:0000259" key="10">
    <source>
        <dbReference type="Pfam" id="PF05699"/>
    </source>
</evidence>
<evidence type="ECO:0000256" key="6">
    <source>
        <dbReference type="ARBA" id="ARBA00023125"/>
    </source>
</evidence>
<dbReference type="InterPro" id="IPR008906">
    <property type="entry name" value="HATC_C_dom"/>
</dbReference>
<comment type="caution">
    <text evidence="11">The sequence shown here is derived from an EMBL/GenBank/DDBJ whole genome shotgun (WGS) entry which is preliminary data.</text>
</comment>
<evidence type="ECO:0000256" key="7">
    <source>
        <dbReference type="ARBA" id="ARBA00023163"/>
    </source>
</evidence>
<reference evidence="11" key="1">
    <citation type="submission" date="2019-10" db="EMBL/GenBank/DDBJ databases">
        <title>Conservation and host-specific expression of non-tandemly repeated heterogenous ribosome RNA gene in arbuscular mycorrhizal fungi.</title>
        <authorList>
            <person name="Maeda T."/>
            <person name="Kobayashi Y."/>
            <person name="Nakagawa T."/>
            <person name="Ezawa T."/>
            <person name="Yamaguchi K."/>
            <person name="Bino T."/>
            <person name="Nishimoto Y."/>
            <person name="Shigenobu S."/>
            <person name="Kawaguchi M."/>
        </authorList>
    </citation>
    <scope>NUCLEOTIDE SEQUENCE</scope>
    <source>
        <strain evidence="11">HR1</strain>
    </source>
</reference>
<accession>A0A8H3KWH3</accession>
<dbReference type="SUPFAM" id="SSF53098">
    <property type="entry name" value="Ribonuclease H-like"/>
    <property type="match status" value="1"/>
</dbReference>
<dbReference type="EMBL" id="BLAL01000011">
    <property type="protein sequence ID" value="GES74251.1"/>
    <property type="molecule type" value="Genomic_DNA"/>
</dbReference>